<dbReference type="InterPro" id="IPR046537">
    <property type="entry name" value="DUF6602"/>
</dbReference>
<evidence type="ECO:0000313" key="2">
    <source>
        <dbReference type="EMBL" id="GHB69182.1"/>
    </source>
</evidence>
<dbReference type="EMBL" id="BMXF01000002">
    <property type="protein sequence ID" value="GHB69182.1"/>
    <property type="molecule type" value="Genomic_DNA"/>
</dbReference>
<evidence type="ECO:0000259" key="1">
    <source>
        <dbReference type="Pfam" id="PF20247"/>
    </source>
</evidence>
<protein>
    <recommendedName>
        <fullName evidence="1">DUF6602 domain-containing protein</fullName>
    </recommendedName>
</protein>
<sequence length="271" mass="30857">MNVILDAIEENLRQMRVQFEKTLPSFTRDRKQTGDIKEVSVQELIQSFLLDTYQVKKGGIFHEQGQTNEIDCIILAPNHPKLLTPIREIIIAEGVYCAIEIKPDIATLTYKSEFYRSLVQIKSVKAINRKLKLLSTQKDLPDHLHRIPSCIFSKDARPAEDTVAFMLDCINQGKLTTYELPDAIVVIDNYIIFHSTNVGSTIFKDWASDRTAEEDVFLILKTEKSSIAIFLLILFNFPSPIPDITENILLKYLKVGTVDYDVVPIASVLNR</sequence>
<dbReference type="RefSeq" id="WP_189564621.1">
    <property type="nucleotide sequence ID" value="NZ_BMXF01000002.1"/>
</dbReference>
<gene>
    <name evidence="2" type="ORF">GCM10007390_23390</name>
</gene>
<dbReference type="Pfam" id="PF20247">
    <property type="entry name" value="DUF6602"/>
    <property type="match status" value="1"/>
</dbReference>
<comment type="caution">
    <text evidence="2">The sequence shown here is derived from an EMBL/GenBank/DDBJ whole genome shotgun (WGS) entry which is preliminary data.</text>
</comment>
<dbReference type="AlphaFoldDB" id="A0A8J3DAK1"/>
<reference evidence="2 3" key="1">
    <citation type="journal article" date="2014" name="Int. J. Syst. Evol. Microbiol.">
        <title>Complete genome sequence of Corynebacterium casei LMG S-19264T (=DSM 44701T), isolated from a smear-ripened cheese.</title>
        <authorList>
            <consortium name="US DOE Joint Genome Institute (JGI-PGF)"/>
            <person name="Walter F."/>
            <person name="Albersmeier A."/>
            <person name="Kalinowski J."/>
            <person name="Ruckert C."/>
        </authorList>
    </citation>
    <scope>NUCLEOTIDE SEQUENCE [LARGE SCALE GENOMIC DNA]</scope>
    <source>
        <strain evidence="2 3">KCTC 12866</strain>
    </source>
</reference>
<proteinExistence type="predicted"/>
<evidence type="ECO:0000313" key="3">
    <source>
        <dbReference type="Proteomes" id="UP000598271"/>
    </source>
</evidence>
<name>A0A8J3DAK1_9BACT</name>
<feature type="domain" description="DUF6602" evidence="1">
    <location>
        <begin position="26"/>
        <end position="126"/>
    </location>
</feature>
<organism evidence="2 3">
    <name type="scientific">Persicitalea jodogahamensis</name>
    <dbReference type="NCBI Taxonomy" id="402147"/>
    <lineage>
        <taxon>Bacteria</taxon>
        <taxon>Pseudomonadati</taxon>
        <taxon>Bacteroidota</taxon>
        <taxon>Cytophagia</taxon>
        <taxon>Cytophagales</taxon>
        <taxon>Spirosomataceae</taxon>
        <taxon>Persicitalea</taxon>
    </lineage>
</organism>
<dbReference type="Proteomes" id="UP000598271">
    <property type="component" value="Unassembled WGS sequence"/>
</dbReference>
<keyword evidence="3" id="KW-1185">Reference proteome</keyword>
<accession>A0A8J3DAK1</accession>